<proteinExistence type="predicted"/>
<comment type="caution">
    <text evidence="1">The sequence shown here is derived from an EMBL/GenBank/DDBJ whole genome shotgun (WGS) entry which is preliminary data.</text>
</comment>
<gene>
    <name evidence="1" type="ORF">Y1Q_0009844</name>
</gene>
<dbReference type="EMBL" id="AKHW03004724">
    <property type="protein sequence ID" value="KYO29032.1"/>
    <property type="molecule type" value="Genomic_DNA"/>
</dbReference>
<name>A0A151MX06_ALLMI</name>
<evidence type="ECO:0000313" key="1">
    <source>
        <dbReference type="EMBL" id="KYO29032.1"/>
    </source>
</evidence>
<evidence type="ECO:0000313" key="2">
    <source>
        <dbReference type="Proteomes" id="UP000050525"/>
    </source>
</evidence>
<accession>A0A151MX06</accession>
<keyword evidence="2" id="KW-1185">Reference proteome</keyword>
<sequence>MQSWKSEWSTLPTGLKDKSCQRAGHGVFPIDVWRSNMEVVRPMNSAVWNVFFHNDSCSVSQVSALVSADQEYL</sequence>
<reference evidence="1 2" key="1">
    <citation type="journal article" date="2012" name="Genome Biol.">
        <title>Sequencing three crocodilian genomes to illuminate the evolution of archosaurs and amniotes.</title>
        <authorList>
            <person name="St John J.A."/>
            <person name="Braun E.L."/>
            <person name="Isberg S.R."/>
            <person name="Miles L.G."/>
            <person name="Chong A.Y."/>
            <person name="Gongora J."/>
            <person name="Dalzell P."/>
            <person name="Moran C."/>
            <person name="Bed'hom B."/>
            <person name="Abzhanov A."/>
            <person name="Burgess S.C."/>
            <person name="Cooksey A.M."/>
            <person name="Castoe T.A."/>
            <person name="Crawford N.G."/>
            <person name="Densmore L.D."/>
            <person name="Drew J.C."/>
            <person name="Edwards S.V."/>
            <person name="Faircloth B.C."/>
            <person name="Fujita M.K."/>
            <person name="Greenwold M.J."/>
            <person name="Hoffmann F.G."/>
            <person name="Howard J.M."/>
            <person name="Iguchi T."/>
            <person name="Janes D.E."/>
            <person name="Khan S.Y."/>
            <person name="Kohno S."/>
            <person name="de Koning A.J."/>
            <person name="Lance S.L."/>
            <person name="McCarthy F.M."/>
            <person name="McCormack J.E."/>
            <person name="Merchant M.E."/>
            <person name="Peterson D.G."/>
            <person name="Pollock D.D."/>
            <person name="Pourmand N."/>
            <person name="Raney B.J."/>
            <person name="Roessler K.A."/>
            <person name="Sanford J.R."/>
            <person name="Sawyer R.H."/>
            <person name="Schmidt C.J."/>
            <person name="Triplett E.W."/>
            <person name="Tuberville T.D."/>
            <person name="Venegas-Anaya M."/>
            <person name="Howard J.T."/>
            <person name="Jarvis E.D."/>
            <person name="Guillette L.J.Jr."/>
            <person name="Glenn T.C."/>
            <person name="Green R.E."/>
            <person name="Ray D.A."/>
        </authorList>
    </citation>
    <scope>NUCLEOTIDE SEQUENCE [LARGE SCALE GENOMIC DNA]</scope>
    <source>
        <strain evidence="1">KSC_2009_1</strain>
    </source>
</reference>
<dbReference type="Proteomes" id="UP000050525">
    <property type="component" value="Unassembled WGS sequence"/>
</dbReference>
<organism evidence="1 2">
    <name type="scientific">Alligator mississippiensis</name>
    <name type="common">American alligator</name>
    <dbReference type="NCBI Taxonomy" id="8496"/>
    <lineage>
        <taxon>Eukaryota</taxon>
        <taxon>Metazoa</taxon>
        <taxon>Chordata</taxon>
        <taxon>Craniata</taxon>
        <taxon>Vertebrata</taxon>
        <taxon>Euteleostomi</taxon>
        <taxon>Archelosauria</taxon>
        <taxon>Archosauria</taxon>
        <taxon>Crocodylia</taxon>
        <taxon>Alligatoridae</taxon>
        <taxon>Alligatorinae</taxon>
        <taxon>Alligator</taxon>
    </lineage>
</organism>
<dbReference type="AlphaFoldDB" id="A0A151MX06"/>
<protein>
    <submittedName>
        <fullName evidence="1">Uncharacterized protein</fullName>
    </submittedName>
</protein>